<dbReference type="OrthoDB" id="1545at2759"/>
<dbReference type="STRING" id="2769.R7QG42"/>
<evidence type="ECO:0000256" key="1">
    <source>
        <dbReference type="ARBA" id="ARBA00008226"/>
    </source>
</evidence>
<reference evidence="10" key="1">
    <citation type="journal article" date="2013" name="Proc. Natl. Acad. Sci. U.S.A.">
        <title>Genome structure and metabolic features in the red seaweed Chondrus crispus shed light on evolution of the Archaeplastida.</title>
        <authorList>
            <person name="Collen J."/>
            <person name="Porcel B."/>
            <person name="Carre W."/>
            <person name="Ball S.G."/>
            <person name="Chaparro C."/>
            <person name="Tonon T."/>
            <person name="Barbeyron T."/>
            <person name="Michel G."/>
            <person name="Noel B."/>
            <person name="Valentin K."/>
            <person name="Elias M."/>
            <person name="Artiguenave F."/>
            <person name="Arun A."/>
            <person name="Aury J.M."/>
            <person name="Barbosa-Neto J.F."/>
            <person name="Bothwell J.H."/>
            <person name="Bouget F.Y."/>
            <person name="Brillet L."/>
            <person name="Cabello-Hurtado F."/>
            <person name="Capella-Gutierrez S."/>
            <person name="Charrier B."/>
            <person name="Cladiere L."/>
            <person name="Cock J.M."/>
            <person name="Coelho S.M."/>
            <person name="Colleoni C."/>
            <person name="Czjzek M."/>
            <person name="Da Silva C."/>
            <person name="Delage L."/>
            <person name="Denoeud F."/>
            <person name="Deschamps P."/>
            <person name="Dittami S.M."/>
            <person name="Gabaldon T."/>
            <person name="Gachon C.M."/>
            <person name="Groisillier A."/>
            <person name="Herve C."/>
            <person name="Jabbari K."/>
            <person name="Katinka M."/>
            <person name="Kloareg B."/>
            <person name="Kowalczyk N."/>
            <person name="Labadie K."/>
            <person name="Leblanc C."/>
            <person name="Lopez P.J."/>
            <person name="McLachlan D.H."/>
            <person name="Meslet-Cladiere L."/>
            <person name="Moustafa A."/>
            <person name="Nehr Z."/>
            <person name="Nyvall Collen P."/>
            <person name="Panaud O."/>
            <person name="Partensky F."/>
            <person name="Poulain J."/>
            <person name="Rensing S.A."/>
            <person name="Rousvoal S."/>
            <person name="Samson G."/>
            <person name="Symeonidi A."/>
            <person name="Weissenbach J."/>
            <person name="Zambounis A."/>
            <person name="Wincker P."/>
            <person name="Boyen C."/>
        </authorList>
    </citation>
    <scope>NUCLEOTIDE SEQUENCE [LARGE SCALE GENOMIC DNA]</scope>
    <source>
        <strain evidence="10">cv. Stackhouse</strain>
    </source>
</reference>
<evidence type="ECO:0000256" key="8">
    <source>
        <dbReference type="ARBA" id="ARBA00047937"/>
    </source>
</evidence>
<dbReference type="NCBIfam" id="TIGR00211">
    <property type="entry name" value="glyS"/>
    <property type="match status" value="1"/>
</dbReference>
<keyword evidence="3" id="KW-0436">Ligase</keyword>
<dbReference type="HAMAP" id="MF_00255">
    <property type="entry name" value="Gly_tRNA_synth_beta"/>
    <property type="match status" value="1"/>
</dbReference>
<organism evidence="9 10">
    <name type="scientific">Chondrus crispus</name>
    <name type="common">Carrageen Irish moss</name>
    <name type="synonym">Polymorpha crispa</name>
    <dbReference type="NCBI Taxonomy" id="2769"/>
    <lineage>
        <taxon>Eukaryota</taxon>
        <taxon>Rhodophyta</taxon>
        <taxon>Florideophyceae</taxon>
        <taxon>Rhodymeniophycidae</taxon>
        <taxon>Gigartinales</taxon>
        <taxon>Gigartinaceae</taxon>
        <taxon>Chondrus</taxon>
    </lineage>
</organism>
<dbReference type="Proteomes" id="UP000012073">
    <property type="component" value="Unassembled WGS sequence"/>
</dbReference>
<dbReference type="PANTHER" id="PTHR30075:SF2">
    <property type="entry name" value="GLYCINE--TRNA LIGASE, CHLOROPLASTIC_MITOCHONDRIAL 2"/>
    <property type="match status" value="1"/>
</dbReference>
<keyword evidence="10" id="KW-1185">Reference proteome</keyword>
<dbReference type="InterPro" id="IPR045864">
    <property type="entry name" value="aa-tRNA-synth_II/BPL/LPL"/>
</dbReference>
<dbReference type="PROSITE" id="PS50861">
    <property type="entry name" value="AA_TRNA_LIGASE_II_GLYAB"/>
    <property type="match status" value="2"/>
</dbReference>
<dbReference type="EMBL" id="HG001800">
    <property type="protein sequence ID" value="CDF36748.1"/>
    <property type="molecule type" value="Genomic_DNA"/>
</dbReference>
<dbReference type="GO" id="GO:0006426">
    <property type="term" value="P:glycyl-tRNA aminoacylation"/>
    <property type="evidence" value="ECO:0007669"/>
    <property type="project" value="InterPro"/>
</dbReference>
<proteinExistence type="inferred from homology"/>
<dbReference type="InterPro" id="IPR006194">
    <property type="entry name" value="Gly-tRNA-synth_heterodimer"/>
</dbReference>
<keyword evidence="6" id="KW-0648">Protein biosynthesis</keyword>
<dbReference type="Pfam" id="PF02091">
    <property type="entry name" value="tRNA-synt_2e"/>
    <property type="match status" value="1"/>
</dbReference>
<dbReference type="OMA" id="LPIPKRM"/>
<keyword evidence="7" id="KW-0030">Aminoacyl-tRNA synthetase</keyword>
<accession>R7QG42</accession>
<evidence type="ECO:0000256" key="3">
    <source>
        <dbReference type="ARBA" id="ARBA00022598"/>
    </source>
</evidence>
<comment type="catalytic activity">
    <reaction evidence="8">
        <text>tRNA(Gly) + glycine + ATP = glycyl-tRNA(Gly) + AMP + diphosphate</text>
        <dbReference type="Rhea" id="RHEA:16013"/>
        <dbReference type="Rhea" id="RHEA-COMP:9664"/>
        <dbReference type="Rhea" id="RHEA-COMP:9683"/>
        <dbReference type="ChEBI" id="CHEBI:30616"/>
        <dbReference type="ChEBI" id="CHEBI:33019"/>
        <dbReference type="ChEBI" id="CHEBI:57305"/>
        <dbReference type="ChEBI" id="CHEBI:78442"/>
        <dbReference type="ChEBI" id="CHEBI:78522"/>
        <dbReference type="ChEBI" id="CHEBI:456215"/>
        <dbReference type="EC" id="6.1.1.14"/>
    </reaction>
</comment>
<dbReference type="PRINTS" id="PR01044">
    <property type="entry name" value="TRNASYNTHGA"/>
</dbReference>
<dbReference type="Pfam" id="PF02092">
    <property type="entry name" value="tRNA_synt_2f"/>
    <property type="match status" value="1"/>
</dbReference>
<dbReference type="GO" id="GO:0005524">
    <property type="term" value="F:ATP binding"/>
    <property type="evidence" value="ECO:0007669"/>
    <property type="project" value="UniProtKB-KW"/>
</dbReference>
<gene>
    <name evidence="9" type="ORF">CHC_T00004794001</name>
</gene>
<name>R7QG42_CHOCR</name>
<keyword evidence="4" id="KW-0547">Nucleotide-binding</keyword>
<protein>
    <recommendedName>
        <fullName evidence="2">glycine--tRNA ligase</fullName>
        <ecNumber evidence="2">6.1.1.14</ecNumber>
    </recommendedName>
</protein>
<dbReference type="PANTHER" id="PTHR30075">
    <property type="entry name" value="GLYCYL-TRNA SYNTHETASE"/>
    <property type="match status" value="1"/>
</dbReference>
<dbReference type="SUPFAM" id="SSF55681">
    <property type="entry name" value="Class II aaRS and biotin synthetases"/>
    <property type="match status" value="1"/>
</dbReference>
<keyword evidence="5" id="KW-0067">ATP-binding</keyword>
<evidence type="ECO:0000256" key="2">
    <source>
        <dbReference type="ARBA" id="ARBA00012829"/>
    </source>
</evidence>
<dbReference type="GeneID" id="17324282"/>
<dbReference type="SUPFAM" id="SSF109604">
    <property type="entry name" value="HD-domain/PDEase-like"/>
    <property type="match status" value="1"/>
</dbReference>
<dbReference type="PhylomeDB" id="R7QG42"/>
<dbReference type="KEGG" id="ccp:CHC_T00004794001"/>
<sequence>MNPATFLRVLGPEPWSVAYDEPSIRPDDSRYGDNPNRLQRHTQFQVIVKPAPKCPQELVVGSYEALGIDTSKHDIRFVEDNWESPALGAWGLGWEVWLDGMEVTQFTYFQQAGSMPLESVSVEITYGLERIIMLLQGKKHFRDIVFAPGITYGEIFMQNEVEMSRYNLDEADVSRNNQMFELYEKEALFLLSKRLPVPAYNYLLKASQTFNILDARGAIGVTERARYFQRMRLLSRDVARLWVERREEEGFPLILKTTSQDTKEMQTSLPVHMPSPSSDTADFVFEIGLEELPASDVPSTISQVKTLLSEILSAEKLSHSALEVNGTPRRVCALVKGLKTRQEDESMRIRGPPLRIALKDGKMTKAAQGFKRSQGVDDSCIEVCEDDGYMYANVEYTGKTAFEVLSDAIPSALLSKINFVRSMRWNDSGVSFSRPIRWMVCLLGDQVVPFAFAGVQSERTTRSLRQRNGFANDVEIRSASEYQSVLSRLDIVPSGEERAIRIRMGATSLASDVGGHIPPEYLSGPLFDEITNLVENPIPILGRYDEAFLRLPEEVLVTVMKKHQRYFPVVSNATGDLLNAFVTVANGESDNIDRCAVRQGNEAVLQARYSDATFFYTKDSDGKTLGDFVPHLKSITFQESMGSMLEKVRRVEATTRDLCNLMSLDEYESETAALAAKLYKADLATSMVVEMTALAGIMGRHYSEKSGEVPVAVSQAIFEANLPRFSGDELASSLPGAAVSVADRIDSLVALFSVGLLPKSTSDPFALRRAALGAVQTLIQCGRSVDLREIVSISAEAISSQTGQEVEADTVHAVVEFITRRLESHLLDGLEYQDDVVKSVLAVPKNAVNPVSAERLCKTVSRLLSTSTERQLVIEAQEVHGRAARLLKGVKGLSLEELRYHAVDDRLFEHDEERRLLEAILHDKSDIGLVNRLQRLVLMKQTVHNFFENVFVNADDEATRMNRLALCARVVAVSEEFLDLNQLVL</sequence>
<evidence type="ECO:0000256" key="6">
    <source>
        <dbReference type="ARBA" id="ARBA00022917"/>
    </source>
</evidence>
<dbReference type="GO" id="GO:0004820">
    <property type="term" value="F:glycine-tRNA ligase activity"/>
    <property type="evidence" value="ECO:0007669"/>
    <property type="project" value="UniProtKB-EC"/>
</dbReference>
<dbReference type="EC" id="6.1.1.14" evidence="2"/>
<evidence type="ECO:0000313" key="10">
    <source>
        <dbReference type="Proteomes" id="UP000012073"/>
    </source>
</evidence>
<evidence type="ECO:0000313" key="9">
    <source>
        <dbReference type="EMBL" id="CDF36748.1"/>
    </source>
</evidence>
<dbReference type="Gene3D" id="1.20.58.180">
    <property type="entry name" value="Class II aaRS and biotin synthetases, domain 2"/>
    <property type="match status" value="1"/>
</dbReference>
<dbReference type="Gene3D" id="3.30.930.10">
    <property type="entry name" value="Bira Bifunctional Protein, Domain 2"/>
    <property type="match status" value="1"/>
</dbReference>
<evidence type="ECO:0000256" key="5">
    <source>
        <dbReference type="ARBA" id="ARBA00022840"/>
    </source>
</evidence>
<dbReference type="GO" id="GO:0005829">
    <property type="term" value="C:cytosol"/>
    <property type="evidence" value="ECO:0007669"/>
    <property type="project" value="TreeGrafter"/>
</dbReference>
<dbReference type="AlphaFoldDB" id="R7QG42"/>
<comment type="similarity">
    <text evidence="1">Belongs to the class-II aminoacyl-tRNA synthetase family.</text>
</comment>
<dbReference type="InterPro" id="IPR002310">
    <property type="entry name" value="Gly-tRNA_ligase_asu"/>
</dbReference>
<dbReference type="NCBIfam" id="TIGR00388">
    <property type="entry name" value="glyQ"/>
    <property type="match status" value="1"/>
</dbReference>
<evidence type="ECO:0000256" key="4">
    <source>
        <dbReference type="ARBA" id="ARBA00022741"/>
    </source>
</evidence>
<dbReference type="InterPro" id="IPR015944">
    <property type="entry name" value="Gly-tRNA-synth_bsu"/>
</dbReference>
<dbReference type="Gramene" id="CDF36748">
    <property type="protein sequence ID" value="CDF36748"/>
    <property type="gene ID" value="CHC_T00004794001"/>
</dbReference>
<dbReference type="RefSeq" id="XP_005716567.1">
    <property type="nucleotide sequence ID" value="XM_005716510.1"/>
</dbReference>
<evidence type="ECO:0000256" key="7">
    <source>
        <dbReference type="ARBA" id="ARBA00023146"/>
    </source>
</evidence>